<evidence type="ECO:0000256" key="7">
    <source>
        <dbReference type="ARBA" id="ARBA00023157"/>
    </source>
</evidence>
<dbReference type="FunFam" id="4.10.400.10:FF:000065">
    <property type="entry name" value="Transmembrane protease serine 7"/>
    <property type="match status" value="1"/>
</dbReference>
<dbReference type="EMBL" id="JAYRBN010000061">
    <property type="protein sequence ID" value="KAL2739157.1"/>
    <property type="molecule type" value="Genomic_DNA"/>
</dbReference>
<dbReference type="InterPro" id="IPR002172">
    <property type="entry name" value="LDrepeatLR_classA_rpt"/>
</dbReference>
<dbReference type="InterPro" id="IPR023415">
    <property type="entry name" value="LDLR_class-A_CS"/>
</dbReference>
<dbReference type="CDD" id="cd00112">
    <property type="entry name" value="LDLa"/>
    <property type="match status" value="6"/>
</dbReference>
<feature type="disulfide bond" evidence="9">
    <location>
        <begin position="492"/>
        <end position="510"/>
    </location>
</feature>
<dbReference type="InterPro" id="IPR036055">
    <property type="entry name" value="LDL_receptor-like_sf"/>
</dbReference>
<evidence type="ECO:0000256" key="1">
    <source>
        <dbReference type="ARBA" id="ARBA00004167"/>
    </source>
</evidence>
<comment type="subcellular location">
    <subcellularLocation>
        <location evidence="2">Endomembrane system</location>
    </subcellularLocation>
    <subcellularLocation>
        <location evidence="1">Membrane</location>
        <topology evidence="1">Single-pass membrane protein</topology>
    </subcellularLocation>
</comment>
<dbReference type="PANTHER" id="PTHR24270">
    <property type="entry name" value="LOW-DENSITY LIPOPROTEIN RECEPTOR-RELATED"/>
    <property type="match status" value="1"/>
</dbReference>
<dbReference type="SUPFAM" id="SSF57424">
    <property type="entry name" value="LDL receptor-like module"/>
    <property type="match status" value="6"/>
</dbReference>
<keyword evidence="4" id="KW-0677">Repeat</keyword>
<feature type="disulfide bond" evidence="9">
    <location>
        <begin position="369"/>
        <end position="387"/>
    </location>
</feature>
<keyword evidence="8" id="KW-0325">Glycoprotein</keyword>
<evidence type="ECO:0000256" key="9">
    <source>
        <dbReference type="PROSITE-ProRule" id="PRU00124"/>
    </source>
</evidence>
<evidence type="ECO:0000256" key="4">
    <source>
        <dbReference type="ARBA" id="ARBA00022737"/>
    </source>
</evidence>
<keyword evidence="7 9" id="KW-1015">Disulfide bond</keyword>
<evidence type="ECO:0000313" key="11">
    <source>
        <dbReference type="EMBL" id="KAL2739157.1"/>
    </source>
</evidence>
<feature type="disulfide bond" evidence="9">
    <location>
        <begin position="176"/>
        <end position="188"/>
    </location>
</feature>
<feature type="disulfide bond" evidence="9">
    <location>
        <begin position="504"/>
        <end position="519"/>
    </location>
</feature>
<feature type="disulfide bond" evidence="9">
    <location>
        <begin position="230"/>
        <end position="242"/>
    </location>
</feature>
<dbReference type="Proteomes" id="UP001607303">
    <property type="component" value="Unassembled WGS sequence"/>
</dbReference>
<feature type="disulfide bond" evidence="9">
    <location>
        <begin position="237"/>
        <end position="255"/>
    </location>
</feature>
<protein>
    <submittedName>
        <fullName evidence="11">Basement membrane-specific heparan sulfate proteoglycan core protein isoform X1</fullName>
    </submittedName>
</protein>
<feature type="region of interest" description="Disordered" evidence="10">
    <location>
        <begin position="443"/>
        <end position="479"/>
    </location>
</feature>
<evidence type="ECO:0000256" key="6">
    <source>
        <dbReference type="ARBA" id="ARBA00023136"/>
    </source>
</evidence>
<dbReference type="PROSITE" id="PS01209">
    <property type="entry name" value="LDLRA_1"/>
    <property type="match status" value="5"/>
</dbReference>
<evidence type="ECO:0000256" key="2">
    <source>
        <dbReference type="ARBA" id="ARBA00004308"/>
    </source>
</evidence>
<evidence type="ECO:0000256" key="10">
    <source>
        <dbReference type="SAM" id="MobiDB-lite"/>
    </source>
</evidence>
<evidence type="ECO:0000256" key="8">
    <source>
        <dbReference type="ARBA" id="ARBA00023180"/>
    </source>
</evidence>
<dbReference type="GO" id="GO:0012505">
    <property type="term" value="C:endomembrane system"/>
    <property type="evidence" value="ECO:0007669"/>
    <property type="project" value="UniProtKB-SubCell"/>
</dbReference>
<dbReference type="InterPro" id="IPR050685">
    <property type="entry name" value="LDLR"/>
</dbReference>
<dbReference type="Gene3D" id="4.10.400.10">
    <property type="entry name" value="Low-density Lipoprotein Receptor"/>
    <property type="match status" value="6"/>
</dbReference>
<keyword evidence="3" id="KW-0812">Transmembrane</keyword>
<feature type="disulfide bond" evidence="9">
    <location>
        <begin position="381"/>
        <end position="396"/>
    </location>
</feature>
<dbReference type="Pfam" id="PF00057">
    <property type="entry name" value="Ldl_recept_a"/>
    <property type="match status" value="6"/>
</dbReference>
<dbReference type="PANTHER" id="PTHR24270:SF62">
    <property type="entry name" value="LOW-DENSITY LIPOPROTEIN RECEPTOR-RELATED PROTEIN 2"/>
    <property type="match status" value="1"/>
</dbReference>
<reference evidence="11 12" key="1">
    <citation type="journal article" date="2024" name="Ann. Entomol. Soc. Am.">
        <title>Genomic analyses of the southern and eastern yellowjacket wasps (Hymenoptera: Vespidae) reveal evolutionary signatures of social life.</title>
        <authorList>
            <person name="Catto M.A."/>
            <person name="Caine P.B."/>
            <person name="Orr S.E."/>
            <person name="Hunt B.G."/>
            <person name="Goodisman M.A.D."/>
        </authorList>
    </citation>
    <scope>NUCLEOTIDE SEQUENCE [LARGE SCALE GENOMIC DNA]</scope>
    <source>
        <strain evidence="11">232</strain>
        <tissue evidence="11">Head and thorax</tissue>
    </source>
</reference>
<keyword evidence="12" id="KW-1185">Reference proteome</keyword>
<dbReference type="SMART" id="SM00192">
    <property type="entry name" value="LDLa"/>
    <property type="match status" value="6"/>
</dbReference>
<feature type="disulfide bond" evidence="9">
    <location>
        <begin position="249"/>
        <end position="264"/>
    </location>
</feature>
<evidence type="ECO:0000313" key="12">
    <source>
        <dbReference type="Proteomes" id="UP001607303"/>
    </source>
</evidence>
<feature type="disulfide bond" evidence="9">
    <location>
        <begin position="319"/>
        <end position="337"/>
    </location>
</feature>
<comment type="caution">
    <text evidence="11">The sequence shown here is derived from an EMBL/GenBank/DDBJ whole genome shotgun (WGS) entry which is preliminary data.</text>
</comment>
<evidence type="ECO:0000256" key="3">
    <source>
        <dbReference type="ARBA" id="ARBA00022692"/>
    </source>
</evidence>
<sequence>MKTNTDQECTPTQFKCLTGNKCIEGIYRCDGHPDCPDRSDEDCANETITHTSPPTSTPFYPCRLSSSHSMHNFLLSLLLSLYLIVSMEYVGCMCRQTEPGQDGRTRKRGNAILIEKCAATTASACFSNVNATISSTVSMVATSAVAVRAFLPKRKSLEALFVSLRVRGLCLTKGICTPAEWKCASGECLPENERCDGLRNCADGSDESGCGRYRFEFTRVNLIIIVVTECPPGNFRCNDGLCLDSKKRCDGRSHCLDGSDEINCRTVTMCLHLHIIYERRARKLSFVYDSLFESDRAFWMVGQTNELTIAECPVGKRACDNGVCIDERFFCDKSYDCLDHSDERDCHDEATSEKGYPKEDECRADEFACNDGTCIPRVLVCDGQPDCPQSTDEFDCYPHGESRVSRCLSNSQRGLNLSTAERAGASTTPFYLRHVRVSLVDVPDKSSSRERQENVAGIPHGEAYGPETDANAPELPTNLSTPRSCAPDDFLCADGTCIPETHHCDHFYDCRDFTDEQYCFG</sequence>
<feature type="disulfide bond" evidence="9">
    <location>
        <begin position="183"/>
        <end position="201"/>
    </location>
</feature>
<feature type="disulfide bond" evidence="9">
    <location>
        <begin position="485"/>
        <end position="497"/>
    </location>
</feature>
<dbReference type="PRINTS" id="PR00261">
    <property type="entry name" value="LDLRECEPTOR"/>
</dbReference>
<comment type="caution">
    <text evidence="9">Lacks conserved residue(s) required for the propagation of feature annotation.</text>
</comment>
<gene>
    <name evidence="11" type="ORF">V1477_010546</name>
</gene>
<evidence type="ECO:0000256" key="5">
    <source>
        <dbReference type="ARBA" id="ARBA00022989"/>
    </source>
</evidence>
<feature type="disulfide bond" evidence="9">
    <location>
        <begin position="195"/>
        <end position="210"/>
    </location>
</feature>
<feature type="compositionally biased region" description="Basic and acidic residues" evidence="10">
    <location>
        <begin position="443"/>
        <end position="453"/>
    </location>
</feature>
<feature type="disulfide bond" evidence="9">
    <location>
        <begin position="331"/>
        <end position="346"/>
    </location>
</feature>
<dbReference type="GO" id="GO:0016192">
    <property type="term" value="P:vesicle-mediated transport"/>
    <property type="evidence" value="ECO:0007669"/>
    <property type="project" value="UniProtKB-ARBA"/>
</dbReference>
<dbReference type="PROSITE" id="PS50068">
    <property type="entry name" value="LDLRA_2"/>
    <property type="match status" value="6"/>
</dbReference>
<feature type="disulfide bond" evidence="9">
    <location>
        <begin position="312"/>
        <end position="324"/>
    </location>
</feature>
<keyword evidence="6" id="KW-0472">Membrane</keyword>
<dbReference type="AlphaFoldDB" id="A0ABD2C287"/>
<name>A0ABD2C287_VESMC</name>
<accession>A0ABD2C287</accession>
<dbReference type="GO" id="GO:0016020">
    <property type="term" value="C:membrane"/>
    <property type="evidence" value="ECO:0007669"/>
    <property type="project" value="UniProtKB-SubCell"/>
</dbReference>
<proteinExistence type="predicted"/>
<organism evidence="11 12">
    <name type="scientific">Vespula maculifrons</name>
    <name type="common">Eastern yellow jacket</name>
    <name type="synonym">Wasp</name>
    <dbReference type="NCBI Taxonomy" id="7453"/>
    <lineage>
        <taxon>Eukaryota</taxon>
        <taxon>Metazoa</taxon>
        <taxon>Ecdysozoa</taxon>
        <taxon>Arthropoda</taxon>
        <taxon>Hexapoda</taxon>
        <taxon>Insecta</taxon>
        <taxon>Pterygota</taxon>
        <taxon>Neoptera</taxon>
        <taxon>Endopterygota</taxon>
        <taxon>Hymenoptera</taxon>
        <taxon>Apocrita</taxon>
        <taxon>Aculeata</taxon>
        <taxon>Vespoidea</taxon>
        <taxon>Vespidae</taxon>
        <taxon>Vespinae</taxon>
        <taxon>Vespula</taxon>
    </lineage>
</organism>
<keyword evidence="5" id="KW-1133">Transmembrane helix</keyword>
<feature type="disulfide bond" evidence="9">
    <location>
        <begin position="362"/>
        <end position="374"/>
    </location>
</feature>